<reference evidence="2 4" key="2">
    <citation type="submission" date="2018-12" db="EMBL/GenBank/DDBJ databases">
        <title>A novel vanA-carrying plasmid in a clinical isolate of Enterococcus avium.</title>
        <authorList>
            <person name="Bernasconi O.J."/>
            <person name="Luzzaro F."/>
            <person name="Endimiani A."/>
        </authorList>
    </citation>
    <scope>NUCLEOTIDE SEQUENCE [LARGE SCALE GENOMIC DNA]</scope>
    <source>
        <strain evidence="2 4">LC0559/18</strain>
    </source>
</reference>
<dbReference type="AlphaFoldDB" id="A0A2N8PRY8"/>
<name>A0A2N8PRY8_ENTAV</name>
<dbReference type="Proteomes" id="UP000316316">
    <property type="component" value="Unassembled WGS sequence"/>
</dbReference>
<accession>A0A2N8PRY8</accession>
<dbReference type="EMBL" id="RYZS01000002">
    <property type="protein sequence ID" value="RVU92970.1"/>
    <property type="molecule type" value="Genomic_DNA"/>
</dbReference>
<protein>
    <submittedName>
        <fullName evidence="3">Uncharacterized protein</fullName>
    </submittedName>
</protein>
<gene>
    <name evidence="3" type="ORF">AUF17_20910</name>
    <name evidence="2" type="ORF">EK398_21125</name>
    <name evidence="1" type="ORF">P7D43_09190</name>
</gene>
<evidence type="ECO:0000313" key="1">
    <source>
        <dbReference type="EMBL" id="MDT2402547.1"/>
    </source>
</evidence>
<reference evidence="1" key="3">
    <citation type="submission" date="2023-03" db="EMBL/GenBank/DDBJ databases">
        <authorList>
            <person name="Shen W."/>
            <person name="Cai J."/>
        </authorList>
    </citation>
    <scope>NUCLEOTIDE SEQUENCE</scope>
    <source>
        <strain evidence="1">P33-2</strain>
    </source>
</reference>
<dbReference type="GeneID" id="69570895"/>
<dbReference type="EMBL" id="JARPWH010000025">
    <property type="protein sequence ID" value="MDT2402547.1"/>
    <property type="molecule type" value="Genomic_DNA"/>
</dbReference>
<dbReference type="Proteomes" id="UP001260773">
    <property type="component" value="Unassembled WGS sequence"/>
</dbReference>
<comment type="caution">
    <text evidence="3">The sequence shown here is derived from an EMBL/GenBank/DDBJ whole genome shotgun (WGS) entry which is preliminary data.</text>
</comment>
<sequence>MENQVDITLWKIQTSNVVTALEDFIEDWKASRNSDLDEYLRSYPGYFQSDEPTREAIRLVLNYAKELMDGKRDSVGFYENKIWRTESGESVRMTHFHERSISKLMQKIIKDKEKANI</sequence>
<evidence type="ECO:0000313" key="3">
    <source>
        <dbReference type="EMBL" id="TRZ29148.1"/>
    </source>
</evidence>
<dbReference type="EMBL" id="PDXQ01000002">
    <property type="protein sequence ID" value="TRZ29148.1"/>
    <property type="molecule type" value="Genomic_DNA"/>
</dbReference>
<reference evidence="3 5" key="1">
    <citation type="submission" date="2017-10" db="EMBL/GenBank/DDBJ databases">
        <title>FDA dAtabase for Regulatory Grade micrObial Sequences (FDA-ARGOS): Supporting development and validation of Infectious Disease Dx tests.</title>
        <authorList>
            <person name="Campos J."/>
            <person name="Goldberg B."/>
            <person name="Tallon L.J."/>
            <person name="Sadzewicz L."/>
            <person name="Sengamalay N."/>
            <person name="Ott S."/>
            <person name="Godinez A."/>
            <person name="Nagaraj S."/>
            <person name="Vyas G."/>
            <person name="Aluvathingal J."/>
            <person name="Nadendla S."/>
            <person name="Geyer C."/>
            <person name="Nandy P."/>
            <person name="Hobson J."/>
            <person name="Sichtig H."/>
        </authorList>
    </citation>
    <scope>NUCLEOTIDE SEQUENCE [LARGE SCALE GENOMIC DNA]</scope>
    <source>
        <strain evidence="3 5">FDAARGOS_185</strain>
    </source>
</reference>
<dbReference type="Proteomes" id="UP000288388">
    <property type="component" value="Unassembled WGS sequence"/>
</dbReference>
<proteinExistence type="predicted"/>
<evidence type="ECO:0000313" key="2">
    <source>
        <dbReference type="EMBL" id="RVU92970.1"/>
    </source>
</evidence>
<evidence type="ECO:0000313" key="5">
    <source>
        <dbReference type="Proteomes" id="UP000316316"/>
    </source>
</evidence>
<dbReference type="RefSeq" id="WP_016178342.1">
    <property type="nucleotide sequence ID" value="NZ_CAAKOC010000272.1"/>
</dbReference>
<evidence type="ECO:0000313" key="4">
    <source>
        <dbReference type="Proteomes" id="UP000288388"/>
    </source>
</evidence>
<organism evidence="3 5">
    <name type="scientific">Enterococcus avium</name>
    <name type="common">Streptococcus avium</name>
    <dbReference type="NCBI Taxonomy" id="33945"/>
    <lineage>
        <taxon>Bacteria</taxon>
        <taxon>Bacillati</taxon>
        <taxon>Bacillota</taxon>
        <taxon>Bacilli</taxon>
        <taxon>Lactobacillales</taxon>
        <taxon>Enterococcaceae</taxon>
        <taxon>Enterococcus</taxon>
    </lineage>
</organism>